<evidence type="ECO:0000313" key="6">
    <source>
        <dbReference type="Proteomes" id="UP001320178"/>
    </source>
</evidence>
<evidence type="ECO:0000259" key="2">
    <source>
        <dbReference type="Pfam" id="PF00174"/>
    </source>
</evidence>
<dbReference type="Gene3D" id="3.90.420.10">
    <property type="entry name" value="Oxidoreductase, molybdopterin-binding domain"/>
    <property type="match status" value="1"/>
</dbReference>
<keyword evidence="1" id="KW-0732">Signal</keyword>
<dbReference type="InterPro" id="IPR036374">
    <property type="entry name" value="OxRdtase_Mopterin-bd_sf"/>
</dbReference>
<dbReference type="SUPFAM" id="SSF56524">
    <property type="entry name" value="Oxidoreductase molybdopterin-binding domain"/>
    <property type="match status" value="1"/>
</dbReference>
<dbReference type="Proteomes" id="UP001320178">
    <property type="component" value="Unassembled WGS sequence"/>
</dbReference>
<feature type="domain" description="Oxidoreductase molybdopterin-binding" evidence="2">
    <location>
        <begin position="64"/>
        <end position="138"/>
    </location>
</feature>
<gene>
    <name evidence="3" type="ORF">HOP60_07060</name>
    <name evidence="4" type="ORF">HOP61_00355</name>
</gene>
<evidence type="ECO:0000313" key="4">
    <source>
        <dbReference type="EMBL" id="MCE8049751.1"/>
    </source>
</evidence>
<keyword evidence="5" id="KW-1185">Reference proteome</keyword>
<reference evidence="4" key="1">
    <citation type="submission" date="2020-05" db="EMBL/GenBank/DDBJ databases">
        <authorList>
            <person name="Wang L."/>
            <person name="Shao Z."/>
        </authorList>
    </citation>
    <scope>NUCLEOTIDE SEQUENCE</scope>
    <source>
        <strain evidence="3">MCCC 1A05748</strain>
        <strain evidence="4">MCCC 1A05776</strain>
    </source>
</reference>
<proteinExistence type="predicted"/>
<feature type="chain" id="PRO_5043386187" evidence="1">
    <location>
        <begin position="21"/>
        <end position="166"/>
    </location>
</feature>
<accession>A0AAW4YP58</accession>
<reference evidence="4 5" key="2">
    <citation type="journal article" date="2021" name="Front. Microbiol.">
        <title>Aerobic Denitrification and Heterotrophic Sulfur Oxidation in the Genus Halomonas Revealed by Six Novel Species Characterizations and Genome-Based Analysis.</title>
        <authorList>
            <person name="Wang L."/>
            <person name="Shao Z."/>
        </authorList>
    </citation>
    <scope>NUCLEOTIDE SEQUENCE</scope>
    <source>
        <strain evidence="3 5">MCCC 1A05748</strain>
        <strain evidence="4">MCCC 1A05776</strain>
    </source>
</reference>
<feature type="signal peptide" evidence="1">
    <location>
        <begin position="1"/>
        <end position="20"/>
    </location>
</feature>
<evidence type="ECO:0000313" key="3">
    <source>
        <dbReference type="EMBL" id="MCE8046493.1"/>
    </source>
</evidence>
<dbReference type="AlphaFoldDB" id="A0AAW4YP58"/>
<dbReference type="RefSeq" id="WP_086509895.1">
    <property type="nucleotide sequence ID" value="NZ_FNVC01000002.1"/>
</dbReference>
<organism evidence="4 6">
    <name type="scientific">Billgrantia desiderata</name>
    <dbReference type="NCBI Taxonomy" id="52021"/>
    <lineage>
        <taxon>Bacteria</taxon>
        <taxon>Pseudomonadati</taxon>
        <taxon>Pseudomonadota</taxon>
        <taxon>Gammaproteobacteria</taxon>
        <taxon>Oceanospirillales</taxon>
        <taxon>Halomonadaceae</taxon>
        <taxon>Billgrantia</taxon>
    </lineage>
</organism>
<dbReference type="Proteomes" id="UP001320154">
    <property type="component" value="Unassembled WGS sequence"/>
</dbReference>
<evidence type="ECO:0000256" key="1">
    <source>
        <dbReference type="SAM" id="SignalP"/>
    </source>
</evidence>
<name>A0AAW4YP58_9GAMM</name>
<protein>
    <submittedName>
        <fullName evidence="4">Molybdopterin-dependent oxidoreductase</fullName>
    </submittedName>
</protein>
<evidence type="ECO:0000313" key="5">
    <source>
        <dbReference type="Proteomes" id="UP001320154"/>
    </source>
</evidence>
<dbReference type="Pfam" id="PF00174">
    <property type="entry name" value="Oxidored_molyb"/>
    <property type="match status" value="1"/>
</dbReference>
<dbReference type="EMBL" id="JABFTS010000001">
    <property type="protein sequence ID" value="MCE8049751.1"/>
    <property type="molecule type" value="Genomic_DNA"/>
</dbReference>
<dbReference type="InterPro" id="IPR000572">
    <property type="entry name" value="OxRdtase_Mopterin-bd_dom"/>
</dbReference>
<sequence>MRSALSCGLLMCLVAVTGHALDAPEGRVILTVTGSIGVTNGEGAALFDRAMLEAMPQHTIRTHTPWHDGQVTFVGPLGRDLLDAVGAQGEMLRVMALNDYSASIPVDDFNQYDVILAMTLDGVPLRVRDQGPLFVIYPFDDHPELLNEKIMSRSVWQVAHIDVLPE</sequence>
<comment type="caution">
    <text evidence="4">The sequence shown here is derived from an EMBL/GenBank/DDBJ whole genome shotgun (WGS) entry which is preliminary data.</text>
</comment>
<dbReference type="EMBL" id="JABFTQ010000003">
    <property type="protein sequence ID" value="MCE8046493.1"/>
    <property type="molecule type" value="Genomic_DNA"/>
</dbReference>